<proteinExistence type="predicted"/>
<dbReference type="Proteomes" id="UP000509702">
    <property type="component" value="Plasmid unnamed7"/>
</dbReference>
<name>A0A6N1AT60_9PROT</name>
<accession>A0A6N1AT60</accession>
<reference evidence="1 2" key="1">
    <citation type="submission" date="2020-06" db="EMBL/GenBank/DDBJ databases">
        <title>Complete genome of Azosprillum oryzae KACC14407.</title>
        <authorList>
            <person name="Kim M."/>
            <person name="Park Y.-J."/>
            <person name="Shin J.-H."/>
        </authorList>
    </citation>
    <scope>NUCLEOTIDE SEQUENCE [LARGE SCALE GENOMIC DNA]</scope>
    <source>
        <strain evidence="1 2">KACC 14407</strain>
        <plasmid evidence="1 2">unnamed7</plasmid>
    </source>
</reference>
<protein>
    <submittedName>
        <fullName evidence="1">Uncharacterized protein</fullName>
    </submittedName>
</protein>
<organism evidence="1 2">
    <name type="scientific">Azospirillum oryzae</name>
    <dbReference type="NCBI Taxonomy" id="286727"/>
    <lineage>
        <taxon>Bacteria</taxon>
        <taxon>Pseudomonadati</taxon>
        <taxon>Pseudomonadota</taxon>
        <taxon>Alphaproteobacteria</taxon>
        <taxon>Rhodospirillales</taxon>
        <taxon>Azospirillaceae</taxon>
        <taxon>Azospirillum</taxon>
    </lineage>
</organism>
<evidence type="ECO:0000313" key="1">
    <source>
        <dbReference type="EMBL" id="QKS54720.1"/>
    </source>
</evidence>
<keyword evidence="2" id="KW-1185">Reference proteome</keyword>
<dbReference type="KEGG" id="aoz:HUE56_29910"/>
<gene>
    <name evidence="1" type="ORF">HUE56_29910</name>
</gene>
<keyword evidence="1" id="KW-0614">Plasmid</keyword>
<dbReference type="RefSeq" id="WP_109155065.1">
    <property type="nucleotide sequence ID" value="NZ_BSOV01000001.1"/>
</dbReference>
<sequence>MKKLTLKGIPASLVVFDYQAVGGPMRAYCAEMPARKWLEAHGFWAGHSVHIQEIVEWERSPTDRAADVLFRIGTHEAKFSDLIRTDLPVGTGGTAEAGDLMQLELDGAWAFFDHSCASWTGFSVTSSAMDGRRGFTLDPEFARAWLDRGRCRLRLHTQRLSAKAAA</sequence>
<geneLocation type="plasmid" evidence="1 2">
    <name>unnamed7</name>
</geneLocation>
<evidence type="ECO:0000313" key="2">
    <source>
        <dbReference type="Proteomes" id="UP000509702"/>
    </source>
</evidence>
<dbReference type="AlphaFoldDB" id="A0A6N1AT60"/>
<dbReference type="EMBL" id="CP054622">
    <property type="protein sequence ID" value="QKS54720.1"/>
    <property type="molecule type" value="Genomic_DNA"/>
</dbReference>